<dbReference type="Proteomes" id="UP000249542">
    <property type="component" value="Unassembled WGS sequence"/>
</dbReference>
<dbReference type="AlphaFoldDB" id="A0A2W7I878"/>
<evidence type="ECO:0000256" key="1">
    <source>
        <dbReference type="SAM" id="SignalP"/>
    </source>
</evidence>
<accession>A0A2W7I878</accession>
<organism evidence="2 3">
    <name type="scientific">Mesonia algae</name>
    <dbReference type="NCBI Taxonomy" id="213248"/>
    <lineage>
        <taxon>Bacteria</taxon>
        <taxon>Pseudomonadati</taxon>
        <taxon>Bacteroidota</taxon>
        <taxon>Flavobacteriia</taxon>
        <taxon>Flavobacteriales</taxon>
        <taxon>Flavobacteriaceae</taxon>
        <taxon>Mesonia</taxon>
    </lineage>
</organism>
<dbReference type="EMBL" id="QKYV01000002">
    <property type="protein sequence ID" value="PZW42378.1"/>
    <property type="molecule type" value="Genomic_DNA"/>
</dbReference>
<comment type="caution">
    <text evidence="2">The sequence shown here is derived from an EMBL/GenBank/DDBJ whole genome shotgun (WGS) entry which is preliminary data.</text>
</comment>
<name>A0A2W7I878_9FLAO</name>
<dbReference type="RefSeq" id="WP_111540040.1">
    <property type="nucleotide sequence ID" value="NZ_QKYV01000002.1"/>
</dbReference>
<evidence type="ECO:0000313" key="2">
    <source>
        <dbReference type="EMBL" id="PZW42378.1"/>
    </source>
</evidence>
<keyword evidence="3" id="KW-1185">Reference proteome</keyword>
<reference evidence="2 3" key="1">
    <citation type="submission" date="2018-06" db="EMBL/GenBank/DDBJ databases">
        <title>Genomic Encyclopedia of Archaeal and Bacterial Type Strains, Phase II (KMG-II): from individual species to whole genera.</title>
        <authorList>
            <person name="Goeker M."/>
        </authorList>
    </citation>
    <scope>NUCLEOTIDE SEQUENCE [LARGE SCALE GENOMIC DNA]</scope>
    <source>
        <strain evidence="2 3">DSM 15361</strain>
    </source>
</reference>
<sequence length="128" mass="14891">MKKLVFILFISLFSLGSIHLNAQDLTQGRPTSEVNEQVDDELKYLTQELALTGKQQKLTKLKLTEFAMKEKQLIRSNMTIDEKQKQISALNINKINEMRDILSGPQHDKYVKLTKEKRKTNRAEMLEK</sequence>
<gene>
    <name evidence="2" type="ORF">LX95_00688</name>
</gene>
<feature type="signal peptide" evidence="1">
    <location>
        <begin position="1"/>
        <end position="22"/>
    </location>
</feature>
<feature type="chain" id="PRO_5016002043" description="LTXXQ motif family protein" evidence="1">
    <location>
        <begin position="23"/>
        <end position="128"/>
    </location>
</feature>
<evidence type="ECO:0000313" key="3">
    <source>
        <dbReference type="Proteomes" id="UP000249542"/>
    </source>
</evidence>
<keyword evidence="1" id="KW-0732">Signal</keyword>
<protein>
    <recommendedName>
        <fullName evidence="4">LTXXQ motif family protein</fullName>
    </recommendedName>
</protein>
<evidence type="ECO:0008006" key="4">
    <source>
        <dbReference type="Google" id="ProtNLM"/>
    </source>
</evidence>
<proteinExistence type="predicted"/>